<dbReference type="Pfam" id="PF00611">
    <property type="entry name" value="FCH"/>
    <property type="match status" value="1"/>
</dbReference>
<dbReference type="PRINTS" id="PR00452">
    <property type="entry name" value="SH3DOMAIN"/>
</dbReference>
<gene>
    <name evidence="17" type="primary">LOC117653123</name>
</gene>
<evidence type="ECO:0000256" key="5">
    <source>
        <dbReference type="ARBA" id="ARBA00022737"/>
    </source>
</evidence>
<evidence type="ECO:0000313" key="16">
    <source>
        <dbReference type="Proteomes" id="UP000515158"/>
    </source>
</evidence>
<evidence type="ECO:0000256" key="8">
    <source>
        <dbReference type="ARBA" id="ARBA00023273"/>
    </source>
</evidence>
<evidence type="ECO:0000256" key="2">
    <source>
        <dbReference type="ARBA" id="ARBA00004541"/>
    </source>
</evidence>
<feature type="region of interest" description="Disordered" evidence="13">
    <location>
        <begin position="852"/>
        <end position="874"/>
    </location>
</feature>
<dbReference type="FunCoup" id="A0A6P9AAJ7">
    <property type="interactions" value="990"/>
</dbReference>
<dbReference type="InterPro" id="IPR036028">
    <property type="entry name" value="SH3-like_dom_sf"/>
</dbReference>
<evidence type="ECO:0000256" key="11">
    <source>
        <dbReference type="PROSITE-ProRule" id="PRU01077"/>
    </source>
</evidence>
<accession>A0A6P9AAJ7</accession>
<dbReference type="GO" id="GO:0051495">
    <property type="term" value="P:positive regulation of cytoskeleton organization"/>
    <property type="evidence" value="ECO:0007669"/>
    <property type="project" value="UniProtKB-ARBA"/>
</dbReference>
<feature type="compositionally biased region" description="Low complexity" evidence="13">
    <location>
        <begin position="979"/>
        <end position="990"/>
    </location>
</feature>
<feature type="compositionally biased region" description="Acidic residues" evidence="13">
    <location>
        <begin position="960"/>
        <end position="970"/>
    </location>
</feature>
<feature type="region of interest" description="Disordered" evidence="13">
    <location>
        <begin position="948"/>
        <end position="1052"/>
    </location>
</feature>
<dbReference type="SMART" id="SM00055">
    <property type="entry name" value="FCH"/>
    <property type="match status" value="1"/>
</dbReference>
<dbReference type="SUPFAM" id="SSF50044">
    <property type="entry name" value="SH3-domain"/>
    <property type="match status" value="2"/>
</dbReference>
<dbReference type="Pfam" id="PF14604">
    <property type="entry name" value="SH3_9"/>
    <property type="match status" value="1"/>
</dbReference>
<dbReference type="GO" id="GO:0030833">
    <property type="term" value="P:regulation of actin filament polymerization"/>
    <property type="evidence" value="ECO:0007669"/>
    <property type="project" value="TreeGrafter"/>
</dbReference>
<evidence type="ECO:0000313" key="17">
    <source>
        <dbReference type="RefSeq" id="XP_034254414.1"/>
    </source>
</evidence>
<feature type="compositionally biased region" description="Polar residues" evidence="13">
    <location>
        <begin position="464"/>
        <end position="476"/>
    </location>
</feature>
<dbReference type="InterPro" id="IPR027267">
    <property type="entry name" value="AH/BAR_dom_sf"/>
</dbReference>
<dbReference type="InterPro" id="IPR001452">
    <property type="entry name" value="SH3_domain"/>
</dbReference>
<dbReference type="GO" id="GO:0008289">
    <property type="term" value="F:lipid binding"/>
    <property type="evidence" value="ECO:0007669"/>
    <property type="project" value="UniProtKB-KW"/>
</dbReference>
<feature type="domain" description="SH3" evidence="14">
    <location>
        <begin position="584"/>
        <end position="645"/>
    </location>
</feature>
<dbReference type="RefSeq" id="XP_034254414.1">
    <property type="nucleotide sequence ID" value="XM_034398523.1"/>
</dbReference>
<dbReference type="AlphaFoldDB" id="A0A6P9AAJ7"/>
<feature type="coiled-coil region" evidence="12">
    <location>
        <begin position="416"/>
        <end position="443"/>
    </location>
</feature>
<feature type="region of interest" description="Disordered" evidence="13">
    <location>
        <begin position="459"/>
        <end position="529"/>
    </location>
</feature>
<feature type="compositionally biased region" description="Acidic residues" evidence="13">
    <location>
        <begin position="512"/>
        <end position="528"/>
    </location>
</feature>
<dbReference type="Proteomes" id="UP000515158">
    <property type="component" value="Unplaced"/>
</dbReference>
<dbReference type="FunFam" id="2.30.30.40:FF:000033">
    <property type="entry name" value="FCH and double SH3 domains protein 2"/>
    <property type="match status" value="1"/>
</dbReference>
<dbReference type="GeneID" id="117653123"/>
<keyword evidence="16" id="KW-1185">Reference proteome</keyword>
<evidence type="ECO:0000256" key="9">
    <source>
        <dbReference type="ARBA" id="ARBA00023329"/>
    </source>
</evidence>
<keyword evidence="6 11" id="KW-0175">Coiled coil</keyword>
<dbReference type="InterPro" id="IPR001060">
    <property type="entry name" value="FCH_dom"/>
</dbReference>
<feature type="compositionally biased region" description="Pro residues" evidence="13">
    <location>
        <begin position="707"/>
        <end position="720"/>
    </location>
</feature>
<keyword evidence="4" id="KW-0597">Phosphoprotein</keyword>
<dbReference type="GO" id="GO:1902905">
    <property type="term" value="P:positive regulation of supramolecular fiber organization"/>
    <property type="evidence" value="ECO:0007669"/>
    <property type="project" value="UniProtKB-ARBA"/>
</dbReference>
<dbReference type="PROSITE" id="PS50002">
    <property type="entry name" value="SH3"/>
    <property type="match status" value="2"/>
</dbReference>
<dbReference type="CDD" id="cd11761">
    <property type="entry name" value="SH3_FCHSD_1"/>
    <property type="match status" value="1"/>
</dbReference>
<dbReference type="InParanoid" id="A0A6P9AAJ7"/>
<dbReference type="FunFam" id="2.30.30.40:FF:000107">
    <property type="entry name" value="FCH and double SH3 domains 1"/>
    <property type="match status" value="1"/>
</dbReference>
<evidence type="ECO:0000256" key="13">
    <source>
        <dbReference type="SAM" id="MobiDB-lite"/>
    </source>
</evidence>
<dbReference type="SUPFAM" id="SSF103657">
    <property type="entry name" value="BAR/IMD domain-like"/>
    <property type="match status" value="1"/>
</dbReference>
<feature type="region of interest" description="Disordered" evidence="13">
    <location>
        <begin position="706"/>
        <end position="725"/>
    </location>
</feature>
<dbReference type="Gene3D" id="2.30.30.40">
    <property type="entry name" value="SH3 Domains"/>
    <property type="match status" value="2"/>
</dbReference>
<reference evidence="17" key="1">
    <citation type="submission" date="2025-08" db="UniProtKB">
        <authorList>
            <consortium name="RefSeq"/>
        </authorList>
    </citation>
    <scope>IDENTIFICATION</scope>
    <source>
        <tissue evidence="17">Total insect</tissue>
    </source>
</reference>
<evidence type="ECO:0000256" key="12">
    <source>
        <dbReference type="SAM" id="Coils"/>
    </source>
</evidence>
<dbReference type="GO" id="GO:0055037">
    <property type="term" value="C:recycling endosome"/>
    <property type="evidence" value="ECO:0007669"/>
    <property type="project" value="TreeGrafter"/>
</dbReference>
<organism evidence="17">
    <name type="scientific">Thrips palmi</name>
    <name type="common">Melon thrips</name>
    <dbReference type="NCBI Taxonomy" id="161013"/>
    <lineage>
        <taxon>Eukaryota</taxon>
        <taxon>Metazoa</taxon>
        <taxon>Ecdysozoa</taxon>
        <taxon>Arthropoda</taxon>
        <taxon>Hexapoda</taxon>
        <taxon>Insecta</taxon>
        <taxon>Pterygota</taxon>
        <taxon>Neoptera</taxon>
        <taxon>Paraneoptera</taxon>
        <taxon>Thysanoptera</taxon>
        <taxon>Terebrantia</taxon>
        <taxon>Thripoidea</taxon>
        <taxon>Thripidae</taxon>
        <taxon>Thrips</taxon>
    </lineage>
</organism>
<evidence type="ECO:0000256" key="1">
    <source>
        <dbReference type="ARBA" id="ARBA00004316"/>
    </source>
</evidence>
<dbReference type="OrthoDB" id="10065861at2759"/>
<protein>
    <submittedName>
        <fullName evidence="17">Protein nervous wreck isoform X1</fullName>
    </submittedName>
</protein>
<evidence type="ECO:0000256" key="7">
    <source>
        <dbReference type="ARBA" id="ARBA00023121"/>
    </source>
</evidence>
<dbReference type="PANTHER" id="PTHR15735:SF21">
    <property type="entry name" value="PROTEIN NERVOUS WRECK"/>
    <property type="match status" value="1"/>
</dbReference>
<dbReference type="GO" id="GO:0007274">
    <property type="term" value="P:neuromuscular synaptic transmission"/>
    <property type="evidence" value="ECO:0007669"/>
    <property type="project" value="TreeGrafter"/>
</dbReference>
<feature type="domain" description="F-BAR" evidence="15">
    <location>
        <begin position="45"/>
        <end position="323"/>
    </location>
</feature>
<name>A0A6P9AAJ7_THRPL</name>
<dbReference type="GO" id="GO:0042995">
    <property type="term" value="C:cell projection"/>
    <property type="evidence" value="ECO:0007669"/>
    <property type="project" value="UniProtKB-SubCell"/>
</dbReference>
<evidence type="ECO:0000256" key="3">
    <source>
        <dbReference type="ARBA" id="ARBA00022443"/>
    </source>
</evidence>
<keyword evidence="8" id="KW-0966">Cell projection</keyword>
<dbReference type="GO" id="GO:0061024">
    <property type="term" value="P:membrane organization"/>
    <property type="evidence" value="ECO:0007669"/>
    <property type="project" value="UniProtKB-ARBA"/>
</dbReference>
<sequence>MATDVHTVGGRAGRVGPYQRQRRWSSRSLAPPDETQSDSKAGNYAKFLKNLHSEQLAKLQAKNQHECELLEDLRSFIIKRSAIERSYSEALLKISSAFLNKKIPNIPDIKTEGGEEKWNMWNVWRTVLEENEKLARARLAAVEVFQQNVIEDAKTLRSHKLQVARKTIDHLAVVQKELQTTVVEVDKTKKFYFDEEHSAHDVRDKAKDIEEKLKKKKGSFFQSITSLQKNSAKVTSKREQLEEKSTGARNDYLLSLASANAHQTRYFLVDLQSAMATMESAVYDKVAEYLMMIGRTELLTCSATQHSFGRIRDQALQLTREYNLQCVYLFYPVLKQHIQYEFEPCDDDTVTTVTAEHSTASTTLSKEARRWSNRIARENHSIRECSRKLIALQQLKDQGQKTDPNDQNGPDIETKMEELRQTIRRAETAKVKAEARIECLRKGGVNVEEWLEEADYLDPKDVPRSTSSLSVHTDASGTGEPHSDSFYDSDYTEGEGERNAPRSGSTSAAAQDYEDDEEERPDSTEVDGEWAMLEQERQRIEQLTAGWDDPTAAWGAEETEDAATAAVAAAATERPVGMAGNASGPTYKCIALYSYTAQNPDELTIVENEQLEVVGEGDGDGWLCARNYRGEEGFVPSNYLDVDREATGGGLQAGASNYQLSNQISFSSVDYTVAGEGDGVFPGDAGAAPAAPAAQTQEEVAEVYEPPAMPPPAMPPPAAPPAAAHPAHPVPVPLNLADRSLGYCVAMYDYEATCAEELSFSEGEIVHILRKVVHDDVDDGWWEGEIHGQKGLFPSLVVEECHANGDPITPSEDETPPMSAPPVFTPPEAPPSFMLAPQQVIVTQATPMVENADDAKDEPAPVEPPASASAESKKFSFSMEMEGSKYKKYDSQFVEGSAAPQGPPGVPIVTIAVDGEDDEVPVDEAGGGDDPGLCVASIVITCATPCVEEADGSFPPPPEGDGDGDTEEEAATEREAVPGSSTGSEESITTDNSQSQAPTAKGAKKVVESPDEVPEDDEPPPLPSGAGVKAEVPEDLEPHQLEKLQGLKESDA</sequence>
<dbReference type="GO" id="GO:0031594">
    <property type="term" value="C:neuromuscular junction"/>
    <property type="evidence" value="ECO:0007669"/>
    <property type="project" value="TreeGrafter"/>
</dbReference>
<feature type="region of interest" description="Disordered" evidence="13">
    <location>
        <begin position="1"/>
        <end position="40"/>
    </location>
</feature>
<proteinExistence type="predicted"/>
<dbReference type="FunFam" id="1.20.1270.60:FF:000039">
    <property type="entry name" value="FCH and double SH3 domains protein"/>
    <property type="match status" value="1"/>
</dbReference>
<dbReference type="CTD" id="39052"/>
<dbReference type="Gene3D" id="1.20.1270.60">
    <property type="entry name" value="Arfaptin homology (AH) domain/BAR domain"/>
    <property type="match status" value="1"/>
</dbReference>
<feature type="compositionally biased region" description="Basic and acidic residues" evidence="13">
    <location>
        <begin position="1036"/>
        <end position="1052"/>
    </location>
</feature>
<keyword evidence="3 10" id="KW-0728">SH3 domain</keyword>
<dbReference type="PANTHER" id="PTHR15735">
    <property type="entry name" value="FCH AND DOUBLE SH3 DOMAINS PROTEIN"/>
    <property type="match status" value="1"/>
</dbReference>
<keyword evidence="9" id="KW-0968">Cytoplasmic vesicle</keyword>
<evidence type="ECO:0000259" key="14">
    <source>
        <dbReference type="PROSITE" id="PS50002"/>
    </source>
</evidence>
<keyword evidence="7" id="KW-0446">Lipid-binding</keyword>
<evidence type="ECO:0000259" key="15">
    <source>
        <dbReference type="PROSITE" id="PS51741"/>
    </source>
</evidence>
<feature type="compositionally biased region" description="Acidic residues" evidence="13">
    <location>
        <begin position="1009"/>
        <end position="1019"/>
    </location>
</feature>
<dbReference type="Pfam" id="PF00018">
    <property type="entry name" value="SH3_1"/>
    <property type="match status" value="1"/>
</dbReference>
<dbReference type="InterPro" id="IPR035460">
    <property type="entry name" value="FCHSD_SH3_1"/>
</dbReference>
<dbReference type="PROSITE" id="PS51741">
    <property type="entry name" value="F_BAR"/>
    <property type="match status" value="1"/>
</dbReference>
<dbReference type="InterPro" id="IPR031160">
    <property type="entry name" value="F_BAR_dom"/>
</dbReference>
<evidence type="ECO:0000256" key="4">
    <source>
        <dbReference type="ARBA" id="ARBA00022553"/>
    </source>
</evidence>
<evidence type="ECO:0000256" key="10">
    <source>
        <dbReference type="PROSITE-ProRule" id="PRU00192"/>
    </source>
</evidence>
<evidence type="ECO:0000256" key="6">
    <source>
        <dbReference type="ARBA" id="ARBA00023054"/>
    </source>
</evidence>
<feature type="region of interest" description="Disordered" evidence="13">
    <location>
        <begin position="395"/>
        <end position="414"/>
    </location>
</feature>
<comment type="subcellular location">
    <subcellularLocation>
        <location evidence="1">Cell projection</location>
    </subcellularLocation>
    <subcellularLocation>
        <location evidence="2">Cytoplasmic vesicle</location>
    </subcellularLocation>
</comment>
<dbReference type="KEGG" id="tpal:117653123"/>
<feature type="domain" description="SH3" evidence="14">
    <location>
        <begin position="739"/>
        <end position="803"/>
    </location>
</feature>
<keyword evidence="5" id="KW-0677">Repeat</keyword>
<dbReference type="SMART" id="SM00326">
    <property type="entry name" value="SH3"/>
    <property type="match status" value="2"/>
</dbReference>